<name>H7EH20_9SPIR</name>
<keyword evidence="2" id="KW-1185">Reference proteome</keyword>
<dbReference type="EMBL" id="AGRW01000023">
    <property type="protein sequence ID" value="EIC03087.1"/>
    <property type="molecule type" value="Genomic_DNA"/>
</dbReference>
<evidence type="ECO:0000313" key="2">
    <source>
        <dbReference type="Proteomes" id="UP000003571"/>
    </source>
</evidence>
<reference evidence="1 2" key="1">
    <citation type="submission" date="2011-09" db="EMBL/GenBank/DDBJ databases">
        <title>The draft genome of Treponema saccharophilum DSM 2985.</title>
        <authorList>
            <consortium name="US DOE Joint Genome Institute (JGI-PGF)"/>
            <person name="Lucas S."/>
            <person name="Copeland A."/>
            <person name="Lapidus A."/>
            <person name="Glavina del Rio T."/>
            <person name="Dalin E."/>
            <person name="Tice H."/>
            <person name="Bruce D."/>
            <person name="Goodwin L."/>
            <person name="Pitluck S."/>
            <person name="Peters L."/>
            <person name="Kyrpides N."/>
            <person name="Mavromatis K."/>
            <person name="Ivanova N."/>
            <person name="Markowitz V."/>
            <person name="Cheng J.-F."/>
            <person name="Hugenholtz P."/>
            <person name="Woyke T."/>
            <person name="Wu D."/>
            <person name="Gronow S."/>
            <person name="Wellnitz S."/>
            <person name="Brambilla E."/>
            <person name="Klenk H.-P."/>
            <person name="Eisen J.A."/>
        </authorList>
    </citation>
    <scope>NUCLEOTIDE SEQUENCE [LARGE SCALE GENOMIC DNA]</scope>
    <source>
        <strain evidence="1 2">DSM 2985</strain>
    </source>
</reference>
<dbReference type="Proteomes" id="UP000003571">
    <property type="component" value="Unassembled WGS sequence"/>
</dbReference>
<dbReference type="STRING" id="907348.TresaDRAFT_2705"/>
<sequence>MKVIKNLISSVLIMTCFTGCFGEVKRIKVYKNRAEFEKFILQSLEEQYGMEFVVEKYVTGRDPLFHFERGYSGFTGNVRPASSSSGNENVLHRYYTVCNSRGDFVTHAHVSLFEKQLRADVEKILNDNGIKYSFLEFRGMSRNLSKWSKDSTYEEYKASKDYESWIYIKLPQAKSKAPDLSSKEYAEVILPIVKKLYTLLEPEYNPTVVFYVDEYKTEWYNPYKEQAQTFEAKNCEIVLLDLSKFNNYLDWTEHDIEVEIHPVEVEWLELLELDD</sequence>
<organism evidence="1 2">
    <name type="scientific">Treponema saccharophilum DSM 2985</name>
    <dbReference type="NCBI Taxonomy" id="907348"/>
    <lineage>
        <taxon>Bacteria</taxon>
        <taxon>Pseudomonadati</taxon>
        <taxon>Spirochaetota</taxon>
        <taxon>Spirochaetia</taxon>
        <taxon>Spirochaetales</taxon>
        <taxon>Treponemataceae</taxon>
        <taxon>Treponema</taxon>
    </lineage>
</organism>
<dbReference type="AlphaFoldDB" id="H7EH20"/>
<comment type="caution">
    <text evidence="1">The sequence shown here is derived from an EMBL/GenBank/DDBJ whole genome shotgun (WGS) entry which is preliminary data.</text>
</comment>
<gene>
    <name evidence="1" type="ORF">TresaDRAFT_2705</name>
</gene>
<accession>H7EH20</accession>
<dbReference type="PATRIC" id="fig|907348.3.peg.81"/>
<protein>
    <submittedName>
        <fullName evidence="1">Uncharacterized protein</fullName>
    </submittedName>
</protein>
<dbReference type="RefSeq" id="WP_002701791.1">
    <property type="nucleotide sequence ID" value="NZ_AGRW01000023.1"/>
</dbReference>
<evidence type="ECO:0000313" key="1">
    <source>
        <dbReference type="EMBL" id="EIC03087.1"/>
    </source>
</evidence>
<proteinExistence type="predicted"/>